<organism evidence="3">
    <name type="scientific">Capitella teleta</name>
    <name type="common">Polychaete worm</name>
    <dbReference type="NCBI Taxonomy" id="283909"/>
    <lineage>
        <taxon>Eukaryota</taxon>
        <taxon>Metazoa</taxon>
        <taxon>Spiralia</taxon>
        <taxon>Lophotrochozoa</taxon>
        <taxon>Annelida</taxon>
        <taxon>Polychaeta</taxon>
        <taxon>Sedentaria</taxon>
        <taxon>Scolecida</taxon>
        <taxon>Capitellidae</taxon>
        <taxon>Capitella</taxon>
    </lineage>
</organism>
<dbReference type="EMBL" id="KB302920">
    <property type="protein sequence ID" value="ELU03747.1"/>
    <property type="molecule type" value="Genomic_DNA"/>
</dbReference>
<dbReference type="Proteomes" id="UP000014760">
    <property type="component" value="Unassembled WGS sequence"/>
</dbReference>
<name>R7UKD9_CAPTE</name>
<dbReference type="InterPro" id="IPR012340">
    <property type="entry name" value="NA-bd_OB-fold"/>
</dbReference>
<proteinExistence type="inferred from homology"/>
<evidence type="ECO:0000313" key="3">
    <source>
        <dbReference type="EMBL" id="ELU03747.1"/>
    </source>
</evidence>
<sequence length="103" mass="11683">LMSRGVNKVILVGHVGQDPVVRYTPGGEAVANISLATSEKWKDRNGQPQERTEWHRIVTFGKLADIAQQLVRKGSKLYIEGKLQTRKWQDNHGQDRYTTEVVV</sequence>
<reference evidence="4" key="3">
    <citation type="submission" date="2015-06" db="UniProtKB">
        <authorList>
            <consortium name="EnsemblMetazoa"/>
        </authorList>
    </citation>
    <scope>IDENTIFICATION</scope>
</reference>
<reference evidence="3 5" key="2">
    <citation type="journal article" date="2013" name="Nature">
        <title>Insights into bilaterian evolution from three spiralian genomes.</title>
        <authorList>
            <person name="Simakov O."/>
            <person name="Marletaz F."/>
            <person name="Cho S.J."/>
            <person name="Edsinger-Gonzales E."/>
            <person name="Havlak P."/>
            <person name="Hellsten U."/>
            <person name="Kuo D.H."/>
            <person name="Larsson T."/>
            <person name="Lv J."/>
            <person name="Arendt D."/>
            <person name="Savage R."/>
            <person name="Osoegawa K."/>
            <person name="de Jong P."/>
            <person name="Grimwood J."/>
            <person name="Chapman J.A."/>
            <person name="Shapiro H."/>
            <person name="Aerts A."/>
            <person name="Otillar R.P."/>
            <person name="Terry A.Y."/>
            <person name="Boore J.L."/>
            <person name="Grigoriev I.V."/>
            <person name="Lindberg D.R."/>
            <person name="Seaver E.C."/>
            <person name="Weisblat D.A."/>
            <person name="Putnam N.H."/>
            <person name="Rokhsar D.S."/>
        </authorList>
    </citation>
    <scope>NUCLEOTIDE SEQUENCE</scope>
    <source>
        <strain evidence="3 5">I ESC-2004</strain>
    </source>
</reference>
<protein>
    <recommendedName>
        <fullName evidence="6">Single-stranded DNA-binding protein</fullName>
    </recommendedName>
</protein>
<reference evidence="5" key="1">
    <citation type="submission" date="2012-12" db="EMBL/GenBank/DDBJ databases">
        <authorList>
            <person name="Hellsten U."/>
            <person name="Grimwood J."/>
            <person name="Chapman J.A."/>
            <person name="Shapiro H."/>
            <person name="Aerts A."/>
            <person name="Otillar R.P."/>
            <person name="Terry A.Y."/>
            <person name="Boore J.L."/>
            <person name="Simakov O."/>
            <person name="Marletaz F."/>
            <person name="Cho S.-J."/>
            <person name="Edsinger-Gonzales E."/>
            <person name="Havlak P."/>
            <person name="Kuo D.-H."/>
            <person name="Larsson T."/>
            <person name="Lv J."/>
            <person name="Arendt D."/>
            <person name="Savage R."/>
            <person name="Osoegawa K."/>
            <person name="de Jong P."/>
            <person name="Lindberg D.R."/>
            <person name="Seaver E.C."/>
            <person name="Weisblat D.A."/>
            <person name="Putnam N.H."/>
            <person name="Grigoriev I.V."/>
            <person name="Rokhsar D.S."/>
        </authorList>
    </citation>
    <scope>NUCLEOTIDE SEQUENCE</scope>
    <source>
        <strain evidence="5">I ESC-2004</strain>
    </source>
</reference>
<accession>R7UKD9</accession>
<keyword evidence="5" id="KW-1185">Reference proteome</keyword>
<dbReference type="SUPFAM" id="SSF50249">
    <property type="entry name" value="Nucleic acid-binding proteins"/>
    <property type="match status" value="1"/>
</dbReference>
<feature type="non-terminal residue" evidence="3">
    <location>
        <position position="1"/>
    </location>
</feature>
<dbReference type="GO" id="GO:0006260">
    <property type="term" value="P:DNA replication"/>
    <property type="evidence" value="ECO:0007669"/>
    <property type="project" value="InterPro"/>
</dbReference>
<dbReference type="AlphaFoldDB" id="R7UKD9"/>
<dbReference type="EnsemblMetazoa" id="CapteT51565">
    <property type="protein sequence ID" value="CapteP51565"/>
    <property type="gene ID" value="CapteG51565"/>
</dbReference>
<dbReference type="PANTHER" id="PTHR10302">
    <property type="entry name" value="SINGLE-STRANDED DNA-BINDING PROTEIN"/>
    <property type="match status" value="1"/>
</dbReference>
<keyword evidence="1 2" id="KW-0238">DNA-binding</keyword>
<dbReference type="NCBIfam" id="TIGR00621">
    <property type="entry name" value="ssb"/>
    <property type="match status" value="1"/>
</dbReference>
<dbReference type="HOGENOM" id="CLU_078758_2_0_1"/>
<dbReference type="EMBL" id="AMQN01045258">
    <property type="status" value="NOT_ANNOTATED_CDS"/>
    <property type="molecule type" value="Genomic_DNA"/>
</dbReference>
<dbReference type="OMA" id="KTQWHRI"/>
<dbReference type="PROSITE" id="PS50935">
    <property type="entry name" value="SSB"/>
    <property type="match status" value="1"/>
</dbReference>
<dbReference type="FunCoup" id="R7UKD9">
    <property type="interactions" value="1534"/>
</dbReference>
<dbReference type="STRING" id="283909.R7UKD9"/>
<evidence type="ECO:0008006" key="6">
    <source>
        <dbReference type="Google" id="ProtNLM"/>
    </source>
</evidence>
<dbReference type="Gene3D" id="2.40.50.140">
    <property type="entry name" value="Nucleic acid-binding proteins"/>
    <property type="match status" value="1"/>
</dbReference>
<dbReference type="PANTHER" id="PTHR10302:SF27">
    <property type="entry name" value="SINGLE-STRANDED DNA-BINDING PROTEIN"/>
    <property type="match status" value="1"/>
</dbReference>
<dbReference type="HAMAP" id="MF_00984">
    <property type="entry name" value="SSB"/>
    <property type="match status" value="1"/>
</dbReference>
<dbReference type="PIRSF" id="PIRSF002070">
    <property type="entry name" value="SSB"/>
    <property type="match status" value="1"/>
</dbReference>
<evidence type="ECO:0000313" key="5">
    <source>
        <dbReference type="Proteomes" id="UP000014760"/>
    </source>
</evidence>
<evidence type="ECO:0000256" key="2">
    <source>
        <dbReference type="PROSITE-ProRule" id="PRU00252"/>
    </source>
</evidence>
<evidence type="ECO:0000313" key="4">
    <source>
        <dbReference type="EnsemblMetazoa" id="CapteP51565"/>
    </source>
</evidence>
<dbReference type="Pfam" id="PF00436">
    <property type="entry name" value="SSB"/>
    <property type="match status" value="1"/>
</dbReference>
<dbReference type="CDD" id="cd04496">
    <property type="entry name" value="SSB_OBF"/>
    <property type="match status" value="1"/>
</dbReference>
<dbReference type="InterPro" id="IPR011344">
    <property type="entry name" value="ssDNA-bd"/>
</dbReference>
<dbReference type="InterPro" id="IPR000424">
    <property type="entry name" value="Primosome_PriB/ssb"/>
</dbReference>
<dbReference type="GO" id="GO:0003697">
    <property type="term" value="F:single-stranded DNA binding"/>
    <property type="evidence" value="ECO:0007669"/>
    <property type="project" value="InterPro"/>
</dbReference>
<feature type="non-terminal residue" evidence="3">
    <location>
        <position position="103"/>
    </location>
</feature>
<dbReference type="OrthoDB" id="1078367at2759"/>
<gene>
    <name evidence="3" type="ORF">CAPTEDRAFT_51565</name>
</gene>
<evidence type="ECO:0000256" key="1">
    <source>
        <dbReference type="ARBA" id="ARBA00023125"/>
    </source>
</evidence>
<dbReference type="GO" id="GO:0009295">
    <property type="term" value="C:nucleoid"/>
    <property type="evidence" value="ECO:0007669"/>
    <property type="project" value="TreeGrafter"/>
</dbReference>